<evidence type="ECO:0008006" key="3">
    <source>
        <dbReference type="Google" id="ProtNLM"/>
    </source>
</evidence>
<sequence>MVRPILFNSDMVRAILKGRKTVTRRVIKPQFEISLQGTEYECSHEKGFWDMGGNEWACRQCGYGVIPMLGGSWIHAPYCAGDILYVRETWGFNPCTRCADVCKTPAPDAYKGAPGCFVYRTDYGTTEDDTFPPSMHKWRPSIHMPKEAARIWMKVTDVRAERLHNLTNRDAKKEGITVETDNSGMAHKAAFMRLWDSTIKKSDIGTYGWNNNPWVWVIEFERCRKPEEEEI</sequence>
<name>A0A414AED3_9FIRM</name>
<dbReference type="Proteomes" id="UP000283975">
    <property type="component" value="Unassembled WGS sequence"/>
</dbReference>
<dbReference type="AlphaFoldDB" id="A0A414AED3"/>
<accession>A0A414AED3</accession>
<gene>
    <name evidence="1" type="ORF">DW839_32290</name>
</gene>
<comment type="caution">
    <text evidence="1">The sequence shown here is derived from an EMBL/GenBank/DDBJ whole genome shotgun (WGS) entry which is preliminary data.</text>
</comment>
<proteinExistence type="predicted"/>
<evidence type="ECO:0000313" key="2">
    <source>
        <dbReference type="Proteomes" id="UP000283975"/>
    </source>
</evidence>
<dbReference type="EMBL" id="QSHZ01000073">
    <property type="protein sequence ID" value="RHC45572.1"/>
    <property type="molecule type" value="Genomic_DNA"/>
</dbReference>
<evidence type="ECO:0000313" key="1">
    <source>
        <dbReference type="EMBL" id="RHC45572.1"/>
    </source>
</evidence>
<organism evidence="1 2">
    <name type="scientific">Enterocloster bolteae</name>
    <dbReference type="NCBI Taxonomy" id="208479"/>
    <lineage>
        <taxon>Bacteria</taxon>
        <taxon>Bacillati</taxon>
        <taxon>Bacillota</taxon>
        <taxon>Clostridia</taxon>
        <taxon>Lachnospirales</taxon>
        <taxon>Lachnospiraceae</taxon>
        <taxon>Enterocloster</taxon>
    </lineage>
</organism>
<reference evidence="1 2" key="1">
    <citation type="submission" date="2018-08" db="EMBL/GenBank/DDBJ databases">
        <title>A genome reference for cultivated species of the human gut microbiota.</title>
        <authorList>
            <person name="Zou Y."/>
            <person name="Xue W."/>
            <person name="Luo G."/>
        </authorList>
    </citation>
    <scope>NUCLEOTIDE SEQUENCE [LARGE SCALE GENOMIC DNA]</scope>
    <source>
        <strain evidence="1 2">AM35-14</strain>
    </source>
</reference>
<protein>
    <recommendedName>
        <fullName evidence="3">Morphogenetic protein</fullName>
    </recommendedName>
</protein>